<dbReference type="AlphaFoldDB" id="A0A183STU7"/>
<accession>A0A183STU7</accession>
<dbReference type="PANTHER" id="PTHR47027:SF26">
    <property type="entry name" value="REVERSE TRANSCRIPTASE DOMAIN-CONTAINING PROTEIN"/>
    <property type="match status" value="1"/>
</dbReference>
<evidence type="ECO:0000313" key="1">
    <source>
        <dbReference type="EMBL" id="VDL94030.1"/>
    </source>
</evidence>
<protein>
    <submittedName>
        <fullName evidence="3">Reverse transcriptase domain-containing protein</fullName>
    </submittedName>
</protein>
<reference evidence="3" key="1">
    <citation type="submission" date="2016-06" db="UniProtKB">
        <authorList>
            <consortium name="WormBaseParasite"/>
        </authorList>
    </citation>
    <scope>IDENTIFICATION</scope>
</reference>
<dbReference type="PANTHER" id="PTHR47027">
    <property type="entry name" value="REVERSE TRANSCRIPTASE DOMAIN-CONTAINING PROTEIN"/>
    <property type="match status" value="1"/>
</dbReference>
<reference evidence="1 2" key="2">
    <citation type="submission" date="2018-11" db="EMBL/GenBank/DDBJ databases">
        <authorList>
            <consortium name="Pathogen Informatics"/>
        </authorList>
    </citation>
    <scope>NUCLEOTIDE SEQUENCE [LARGE SCALE GENOMIC DNA]</scope>
    <source>
        <strain evidence="1 2">NST_G2</strain>
    </source>
</reference>
<keyword evidence="2" id="KW-1185">Reference proteome</keyword>
<organism evidence="3">
    <name type="scientific">Schistocephalus solidus</name>
    <name type="common">Tapeworm</name>
    <dbReference type="NCBI Taxonomy" id="70667"/>
    <lineage>
        <taxon>Eukaryota</taxon>
        <taxon>Metazoa</taxon>
        <taxon>Spiralia</taxon>
        <taxon>Lophotrochozoa</taxon>
        <taxon>Platyhelminthes</taxon>
        <taxon>Cestoda</taxon>
        <taxon>Eucestoda</taxon>
        <taxon>Diphyllobothriidea</taxon>
        <taxon>Diphyllobothriidae</taxon>
        <taxon>Schistocephalus</taxon>
    </lineage>
</organism>
<gene>
    <name evidence="1" type="ORF">SSLN_LOCUS7645</name>
</gene>
<proteinExistence type="predicted"/>
<evidence type="ECO:0000313" key="3">
    <source>
        <dbReference type="WBParaSite" id="SSLN_0000793501-mRNA-1"/>
    </source>
</evidence>
<evidence type="ECO:0000313" key="2">
    <source>
        <dbReference type="Proteomes" id="UP000275846"/>
    </source>
</evidence>
<dbReference type="Proteomes" id="UP000275846">
    <property type="component" value="Unassembled WGS sequence"/>
</dbReference>
<name>A0A183STU7_SCHSO</name>
<sequence length="102" mass="11696">MEEKLFNQRQLHSQSCVSTPTIHKLLFAEDCELNATREWDMQRSMDLFDVASNNFGLRINTEKTMVMHQPPPSNTYNAACTNVHGTLLKFLDTFTYLGSNLP</sequence>
<dbReference type="EMBL" id="UYSU01034240">
    <property type="protein sequence ID" value="VDL94030.1"/>
    <property type="molecule type" value="Genomic_DNA"/>
</dbReference>
<dbReference type="WBParaSite" id="SSLN_0000793501-mRNA-1">
    <property type="protein sequence ID" value="SSLN_0000793501-mRNA-1"/>
    <property type="gene ID" value="SSLN_0000793501"/>
</dbReference>